<gene>
    <name evidence="3" type="ORF">L345_17473</name>
</gene>
<keyword evidence="1" id="KW-0808">Transferase</keyword>
<evidence type="ECO:0000256" key="1">
    <source>
        <dbReference type="RuleBase" id="RU361155"/>
    </source>
</evidence>
<dbReference type="Gene3D" id="3.40.50.300">
    <property type="entry name" value="P-loop containing nucleotide triphosphate hydrolases"/>
    <property type="match status" value="1"/>
</dbReference>
<evidence type="ECO:0000313" key="3">
    <source>
        <dbReference type="EMBL" id="ETE56815.1"/>
    </source>
</evidence>
<evidence type="ECO:0000259" key="2">
    <source>
        <dbReference type="Pfam" id="PF00685"/>
    </source>
</evidence>
<dbReference type="GO" id="GO:0008146">
    <property type="term" value="F:sulfotransferase activity"/>
    <property type="evidence" value="ECO:0007669"/>
    <property type="project" value="InterPro"/>
</dbReference>
<name>V8N3T9_OPHHA</name>
<sequence length="83" mass="9741">PWGSYIEYLCTWNKYIDKENVLPITYEEIKENPALGAKKISTFFELNLNEKDFQGVAERTSFKAMKEKSKTTHGEFGEILFRK</sequence>
<reference evidence="3 4" key="1">
    <citation type="journal article" date="2013" name="Proc. Natl. Acad. Sci. U.S.A.">
        <title>The king cobra genome reveals dynamic gene evolution and adaptation in the snake venom system.</title>
        <authorList>
            <person name="Vonk F.J."/>
            <person name="Casewell N.R."/>
            <person name="Henkel C.V."/>
            <person name="Heimberg A.M."/>
            <person name="Jansen H.J."/>
            <person name="McCleary R.J."/>
            <person name="Kerkkamp H.M."/>
            <person name="Vos R.A."/>
            <person name="Guerreiro I."/>
            <person name="Calvete J.J."/>
            <person name="Wuster W."/>
            <person name="Woods A.E."/>
            <person name="Logan J.M."/>
            <person name="Harrison R.A."/>
            <person name="Castoe T.A."/>
            <person name="de Koning A.P."/>
            <person name="Pollock D.D."/>
            <person name="Yandell M."/>
            <person name="Calderon D."/>
            <person name="Renjifo C."/>
            <person name="Currier R.B."/>
            <person name="Salgado D."/>
            <person name="Pla D."/>
            <person name="Sanz L."/>
            <person name="Hyder A.S."/>
            <person name="Ribeiro J.M."/>
            <person name="Arntzen J.W."/>
            <person name="van den Thillart G.E."/>
            <person name="Boetzer M."/>
            <person name="Pirovano W."/>
            <person name="Dirks R.P."/>
            <person name="Spaink H.P."/>
            <person name="Duboule D."/>
            <person name="McGlinn E."/>
            <person name="Kini R.M."/>
            <person name="Richardson M.K."/>
        </authorList>
    </citation>
    <scope>NUCLEOTIDE SEQUENCE</scope>
    <source>
        <tissue evidence="3">Blood</tissue>
    </source>
</reference>
<evidence type="ECO:0000313" key="4">
    <source>
        <dbReference type="Proteomes" id="UP000018936"/>
    </source>
</evidence>
<dbReference type="InterPro" id="IPR000863">
    <property type="entry name" value="Sulfotransferase_dom"/>
</dbReference>
<accession>V8N3T9</accession>
<proteinExistence type="inferred from homology"/>
<dbReference type="Pfam" id="PF00685">
    <property type="entry name" value="Sulfotransfer_1"/>
    <property type="match status" value="1"/>
</dbReference>
<keyword evidence="4" id="KW-1185">Reference proteome</keyword>
<dbReference type="EC" id="2.8.2.-" evidence="1"/>
<dbReference type="AlphaFoldDB" id="V8N3T9"/>
<dbReference type="InterPro" id="IPR027417">
    <property type="entry name" value="P-loop_NTPase"/>
</dbReference>
<comment type="caution">
    <text evidence="3">The sequence shown here is derived from an EMBL/GenBank/DDBJ whole genome shotgun (WGS) entry which is preliminary data.</text>
</comment>
<feature type="domain" description="Sulfotransferase" evidence="2">
    <location>
        <begin position="2"/>
        <end position="74"/>
    </location>
</feature>
<dbReference type="SUPFAM" id="SSF52540">
    <property type="entry name" value="P-loop containing nucleoside triphosphate hydrolases"/>
    <property type="match status" value="1"/>
</dbReference>
<protein>
    <recommendedName>
        <fullName evidence="1">Sulfotransferase</fullName>
        <ecNumber evidence="1">2.8.2.-</ecNumber>
    </recommendedName>
</protein>
<dbReference type="EMBL" id="AZIM01012090">
    <property type="protein sequence ID" value="ETE56815.1"/>
    <property type="molecule type" value="Genomic_DNA"/>
</dbReference>
<dbReference type="OrthoDB" id="205623at2759"/>
<dbReference type="Proteomes" id="UP000018936">
    <property type="component" value="Unassembled WGS sequence"/>
</dbReference>
<feature type="non-terminal residue" evidence="3">
    <location>
        <position position="83"/>
    </location>
</feature>
<feature type="non-terminal residue" evidence="3">
    <location>
        <position position="1"/>
    </location>
</feature>
<organism evidence="3 4">
    <name type="scientific">Ophiophagus hannah</name>
    <name type="common">King cobra</name>
    <name type="synonym">Naja hannah</name>
    <dbReference type="NCBI Taxonomy" id="8665"/>
    <lineage>
        <taxon>Eukaryota</taxon>
        <taxon>Metazoa</taxon>
        <taxon>Chordata</taxon>
        <taxon>Craniata</taxon>
        <taxon>Vertebrata</taxon>
        <taxon>Euteleostomi</taxon>
        <taxon>Lepidosauria</taxon>
        <taxon>Squamata</taxon>
        <taxon>Bifurcata</taxon>
        <taxon>Unidentata</taxon>
        <taxon>Episquamata</taxon>
        <taxon>Toxicofera</taxon>
        <taxon>Serpentes</taxon>
        <taxon>Colubroidea</taxon>
        <taxon>Elapidae</taxon>
        <taxon>Elapinae</taxon>
        <taxon>Ophiophagus</taxon>
    </lineage>
</organism>
<comment type="similarity">
    <text evidence="1">Belongs to the sulfotransferase 1 family.</text>
</comment>